<dbReference type="Pfam" id="PF09867">
    <property type="entry name" value="TagF_N"/>
    <property type="match status" value="1"/>
</dbReference>
<dbReference type="InterPro" id="IPR038225">
    <property type="entry name" value="TagF_sf"/>
</dbReference>
<dbReference type="NCBIfam" id="TIGR03373">
    <property type="entry name" value="VI_minor_4"/>
    <property type="match status" value="1"/>
</dbReference>
<comment type="caution">
    <text evidence="1">The sequence shown here is derived from an EMBL/GenBank/DDBJ whole genome shotgun (WGS) entry which is preliminary data.</text>
</comment>
<reference evidence="1 2" key="1">
    <citation type="submission" date="2024-03" db="EMBL/GenBank/DDBJ databases">
        <title>Novel species of the genus Variovorax.</title>
        <authorList>
            <person name="Liu Q."/>
            <person name="Xin Y.-H."/>
        </authorList>
    </citation>
    <scope>NUCLEOTIDE SEQUENCE [LARGE SCALE GENOMIC DNA]</scope>
    <source>
        <strain evidence="1 2">KACC 18900</strain>
    </source>
</reference>
<proteinExistence type="predicted"/>
<protein>
    <submittedName>
        <fullName evidence="1">Type VI secretion system-associated protein TagF</fullName>
    </submittedName>
</protein>
<dbReference type="EMBL" id="JBBKZT010000002">
    <property type="protein sequence ID" value="MEJ8846220.1"/>
    <property type="molecule type" value="Genomic_DNA"/>
</dbReference>
<dbReference type="RefSeq" id="WP_340341362.1">
    <property type="nucleotide sequence ID" value="NZ_JBBKZT010000002.1"/>
</dbReference>
<evidence type="ECO:0000313" key="2">
    <source>
        <dbReference type="Proteomes" id="UP001385892"/>
    </source>
</evidence>
<dbReference type="Gene3D" id="3.40.1730.10">
    <property type="entry name" value="pa0076 domain"/>
    <property type="match status" value="1"/>
</dbReference>
<dbReference type="Proteomes" id="UP001385892">
    <property type="component" value="Unassembled WGS sequence"/>
</dbReference>
<name>A0ABU8WFG0_9BURK</name>
<sequence>MSQLQLQAQQMSYFGKLPMRGDFVKGIYNPQLLRVLDNWLSQGMELLSEDPRWKLIYDDAAPLHFVCLGSRSRLAIAGHVRPSHDESSRRYPFLVAVPLDVDKAIDFMSGAPALLQPWWDRVSRRVGELATSSDIETDLRSLETESFHVETAFKGSAAHVTYQDFIRDYSLLRIEQSLNFDGHKVSLRRMTLALGLLLQPVMASTVSHLEKGLTLPLPRDPFLQPMVATFWLDIVTRFFAKADFELVLCVSAISGLPRLIIGFNGLSPRTLQSVLHLHVHAKQNIEIDNPEWVEESIHSNYAMYKLVSYLEQPQLPLEIVLSAFREVFIGD</sequence>
<dbReference type="InterPro" id="IPR017748">
    <property type="entry name" value="TagF"/>
</dbReference>
<gene>
    <name evidence="1" type="primary">tagF</name>
    <name evidence="1" type="ORF">WKW82_06155</name>
</gene>
<accession>A0ABU8WFG0</accession>
<keyword evidence="2" id="KW-1185">Reference proteome</keyword>
<evidence type="ECO:0000313" key="1">
    <source>
        <dbReference type="EMBL" id="MEJ8846220.1"/>
    </source>
</evidence>
<organism evidence="1 2">
    <name type="scientific">Variovorax rhizosphaerae</name>
    <dbReference type="NCBI Taxonomy" id="1836200"/>
    <lineage>
        <taxon>Bacteria</taxon>
        <taxon>Pseudomonadati</taxon>
        <taxon>Pseudomonadota</taxon>
        <taxon>Betaproteobacteria</taxon>
        <taxon>Burkholderiales</taxon>
        <taxon>Comamonadaceae</taxon>
        <taxon>Variovorax</taxon>
    </lineage>
</organism>